<dbReference type="EMBL" id="BJZQ01000006">
    <property type="protein sequence ID" value="GEO89371.1"/>
    <property type="molecule type" value="Genomic_DNA"/>
</dbReference>
<sequence length="141" mass="15541">MTTTETTDTVEYSDRYARGKAVLASMNNDPDGMAAWRDVDPVVGPKIDRLLGEYCFGDVWAGDGLDKRTRRIITLTSLATQGRTIQLEGHIRMALEQGFTRAEILEVFLHLLPYMGFPTVLTAAGVADAVFKDLDATGEQE</sequence>
<dbReference type="InterPro" id="IPR029032">
    <property type="entry name" value="AhpD-like"/>
</dbReference>
<comment type="caution">
    <text evidence="2">The sequence shown here is derived from an EMBL/GenBank/DDBJ whole genome shotgun (WGS) entry which is preliminary data.</text>
</comment>
<evidence type="ECO:0000259" key="1">
    <source>
        <dbReference type="Pfam" id="PF02627"/>
    </source>
</evidence>
<dbReference type="PANTHER" id="PTHR33570">
    <property type="entry name" value="4-CARBOXYMUCONOLACTONE DECARBOXYLASE FAMILY PROTEIN"/>
    <property type="match status" value="1"/>
</dbReference>
<protein>
    <recommendedName>
        <fullName evidence="1">Carboxymuconolactone decarboxylase-like domain-containing protein</fullName>
    </recommendedName>
</protein>
<dbReference type="Gene3D" id="1.20.1290.10">
    <property type="entry name" value="AhpD-like"/>
    <property type="match status" value="1"/>
</dbReference>
<dbReference type="AlphaFoldDB" id="A0A512HVA3"/>
<dbReference type="Pfam" id="PF02627">
    <property type="entry name" value="CMD"/>
    <property type="match status" value="1"/>
</dbReference>
<evidence type="ECO:0000313" key="3">
    <source>
        <dbReference type="Proteomes" id="UP000321769"/>
    </source>
</evidence>
<name>A0A512HVA3_9ACTN</name>
<dbReference type="GO" id="GO:0051920">
    <property type="term" value="F:peroxiredoxin activity"/>
    <property type="evidence" value="ECO:0007669"/>
    <property type="project" value="InterPro"/>
</dbReference>
<dbReference type="PANTHER" id="PTHR33570:SF2">
    <property type="entry name" value="CARBOXYMUCONOLACTONE DECARBOXYLASE-LIKE DOMAIN-CONTAINING PROTEIN"/>
    <property type="match status" value="1"/>
</dbReference>
<dbReference type="OrthoDB" id="9802489at2"/>
<feature type="domain" description="Carboxymuconolactone decarboxylase-like" evidence="1">
    <location>
        <begin position="45"/>
        <end position="128"/>
    </location>
</feature>
<reference evidence="2 3" key="1">
    <citation type="submission" date="2019-07" db="EMBL/GenBank/DDBJ databases">
        <title>Whole genome shotgun sequence of Aeromicrobium flavum NBRC 107625.</title>
        <authorList>
            <person name="Hosoyama A."/>
            <person name="Uohara A."/>
            <person name="Ohji S."/>
            <person name="Ichikawa N."/>
        </authorList>
    </citation>
    <scope>NUCLEOTIDE SEQUENCE [LARGE SCALE GENOMIC DNA]</scope>
    <source>
        <strain evidence="2 3">NBRC 107625</strain>
    </source>
</reference>
<evidence type="ECO:0000313" key="2">
    <source>
        <dbReference type="EMBL" id="GEO89371.1"/>
    </source>
</evidence>
<dbReference type="InterPro" id="IPR003779">
    <property type="entry name" value="CMD-like"/>
</dbReference>
<accession>A0A512HVA3</accession>
<dbReference type="InterPro" id="IPR052512">
    <property type="entry name" value="4CMD/NDH-1_regulator"/>
</dbReference>
<organism evidence="2 3">
    <name type="scientific">Aeromicrobium flavum</name>
    <dbReference type="NCBI Taxonomy" id="416568"/>
    <lineage>
        <taxon>Bacteria</taxon>
        <taxon>Bacillati</taxon>
        <taxon>Actinomycetota</taxon>
        <taxon>Actinomycetes</taxon>
        <taxon>Propionibacteriales</taxon>
        <taxon>Nocardioidaceae</taxon>
        <taxon>Aeromicrobium</taxon>
    </lineage>
</organism>
<dbReference type="RefSeq" id="WP_146827241.1">
    <property type="nucleotide sequence ID" value="NZ_BAAAYQ010000005.1"/>
</dbReference>
<dbReference type="Proteomes" id="UP000321769">
    <property type="component" value="Unassembled WGS sequence"/>
</dbReference>
<dbReference type="SUPFAM" id="SSF69118">
    <property type="entry name" value="AhpD-like"/>
    <property type="match status" value="1"/>
</dbReference>
<proteinExistence type="predicted"/>
<keyword evidence="3" id="KW-1185">Reference proteome</keyword>
<gene>
    <name evidence="2" type="ORF">AFL01nite_16980</name>
</gene>